<dbReference type="Pfam" id="PF16913">
    <property type="entry name" value="PUNUT"/>
    <property type="match status" value="1"/>
</dbReference>
<evidence type="ECO:0000256" key="2">
    <source>
        <dbReference type="ARBA" id="ARBA00006213"/>
    </source>
</evidence>
<keyword evidence="4 7" id="KW-0812">Transmembrane</keyword>
<evidence type="ECO:0000256" key="4">
    <source>
        <dbReference type="ARBA" id="ARBA00022692"/>
    </source>
</evidence>
<feature type="signal peptide" evidence="8">
    <location>
        <begin position="1"/>
        <end position="19"/>
    </location>
</feature>
<keyword evidence="3" id="KW-0813">Transport</keyword>
<keyword evidence="8" id="KW-0732">Signal</keyword>
<dbReference type="RefSeq" id="XP_010419212.1">
    <property type="nucleotide sequence ID" value="XM_010420910.1"/>
</dbReference>
<evidence type="ECO:0000256" key="5">
    <source>
        <dbReference type="ARBA" id="ARBA00022989"/>
    </source>
</evidence>
<feature type="transmembrane region" description="Helical" evidence="7">
    <location>
        <begin position="35"/>
        <end position="54"/>
    </location>
</feature>
<feature type="transmembrane region" description="Helical" evidence="7">
    <location>
        <begin position="75"/>
        <end position="95"/>
    </location>
</feature>
<evidence type="ECO:0000313" key="9">
    <source>
        <dbReference type="Proteomes" id="UP000694864"/>
    </source>
</evidence>
<dbReference type="PANTHER" id="PTHR31376">
    <property type="entry name" value="OS09G0467300 PROTEIN-RELATED"/>
    <property type="match status" value="1"/>
</dbReference>
<sequence>MSLVFAILAGALTFSSSFAGGPNKHERKYDSGISYALTACVFFSGLLAEVHNLFDDVIPDRDDPTYRKLGIFAGLKMLIFSSLVATVVTVPFVFISGEHHDLKRVMDWFAKGKAAYVKTMVSQAVAWQIYWVGIVGLVCVVSSVFSNVISVCTWPLVSLLVLLFHYVDNQYDVFNGITIGIAALSVASYIYMIHKQASDGDGDGDGDEATS</sequence>
<evidence type="ECO:0000256" key="6">
    <source>
        <dbReference type="ARBA" id="ARBA00023136"/>
    </source>
</evidence>
<evidence type="ECO:0000256" key="1">
    <source>
        <dbReference type="ARBA" id="ARBA00004141"/>
    </source>
</evidence>
<dbReference type="InterPro" id="IPR030182">
    <property type="entry name" value="PUP_plant"/>
</dbReference>
<dbReference type="Proteomes" id="UP000694864">
    <property type="component" value="Chromosome 7"/>
</dbReference>
<evidence type="ECO:0000256" key="7">
    <source>
        <dbReference type="SAM" id="Phobius"/>
    </source>
</evidence>
<feature type="transmembrane region" description="Helical" evidence="7">
    <location>
        <begin position="173"/>
        <end position="192"/>
    </location>
</feature>
<proteinExistence type="inferred from homology"/>
<dbReference type="GeneID" id="104704900"/>
<reference evidence="10" key="2">
    <citation type="submission" date="2025-08" db="UniProtKB">
        <authorList>
            <consortium name="RefSeq"/>
        </authorList>
    </citation>
    <scope>IDENTIFICATION</scope>
    <source>
        <tissue evidence="10">Leaf</tissue>
    </source>
</reference>
<comment type="subcellular location">
    <subcellularLocation>
        <location evidence="1">Membrane</location>
        <topology evidence="1">Multi-pass membrane protein</topology>
    </subcellularLocation>
</comment>
<evidence type="ECO:0000256" key="3">
    <source>
        <dbReference type="ARBA" id="ARBA00022448"/>
    </source>
</evidence>
<evidence type="ECO:0000256" key="8">
    <source>
        <dbReference type="SAM" id="SignalP"/>
    </source>
</evidence>
<keyword evidence="9" id="KW-1185">Reference proteome</keyword>
<dbReference type="PANTHER" id="PTHR31376:SF62">
    <property type="entry name" value="PURINE PERMEASE 14-RELATED"/>
    <property type="match status" value="1"/>
</dbReference>
<organism evidence="9 10">
    <name type="scientific">Camelina sativa</name>
    <name type="common">False flax</name>
    <name type="synonym">Myagrum sativum</name>
    <dbReference type="NCBI Taxonomy" id="90675"/>
    <lineage>
        <taxon>Eukaryota</taxon>
        <taxon>Viridiplantae</taxon>
        <taxon>Streptophyta</taxon>
        <taxon>Embryophyta</taxon>
        <taxon>Tracheophyta</taxon>
        <taxon>Spermatophyta</taxon>
        <taxon>Magnoliopsida</taxon>
        <taxon>eudicotyledons</taxon>
        <taxon>Gunneridae</taxon>
        <taxon>Pentapetalae</taxon>
        <taxon>rosids</taxon>
        <taxon>malvids</taxon>
        <taxon>Brassicales</taxon>
        <taxon>Brassicaceae</taxon>
        <taxon>Camelineae</taxon>
        <taxon>Camelina</taxon>
    </lineage>
</organism>
<keyword evidence="5 7" id="KW-1133">Transmembrane helix</keyword>
<name>A0ABM0T116_CAMSA</name>
<gene>
    <name evidence="10" type="primary">LOC104704900</name>
</gene>
<accession>A0ABM0T116</accession>
<feature type="transmembrane region" description="Helical" evidence="7">
    <location>
        <begin position="148"/>
        <end position="167"/>
    </location>
</feature>
<feature type="chain" id="PRO_5046495323" evidence="8">
    <location>
        <begin position="20"/>
        <end position="211"/>
    </location>
</feature>
<reference evidence="9" key="1">
    <citation type="journal article" date="2014" name="Nat. Commun.">
        <title>The emerging biofuel crop Camelina sativa retains a highly undifferentiated hexaploid genome structure.</title>
        <authorList>
            <person name="Kagale S."/>
            <person name="Koh C."/>
            <person name="Nixon J."/>
            <person name="Bollina V."/>
            <person name="Clarke W.E."/>
            <person name="Tuteja R."/>
            <person name="Spillane C."/>
            <person name="Robinson S.J."/>
            <person name="Links M.G."/>
            <person name="Clarke C."/>
            <person name="Higgins E.E."/>
            <person name="Huebert T."/>
            <person name="Sharpe A.G."/>
            <person name="Parkin I.A."/>
        </authorList>
    </citation>
    <scope>NUCLEOTIDE SEQUENCE [LARGE SCALE GENOMIC DNA]</scope>
    <source>
        <strain evidence="9">cv. DH55</strain>
    </source>
</reference>
<feature type="transmembrane region" description="Helical" evidence="7">
    <location>
        <begin position="115"/>
        <end position="141"/>
    </location>
</feature>
<protein>
    <submittedName>
        <fullName evidence="10">Purine permease 15</fullName>
    </submittedName>
</protein>
<evidence type="ECO:0000313" key="10">
    <source>
        <dbReference type="RefSeq" id="XP_010419212.1"/>
    </source>
</evidence>
<keyword evidence="6 7" id="KW-0472">Membrane</keyword>
<comment type="similarity">
    <text evidence="2">Belongs to the purine permeases (TC 2.A.7.14) family.</text>
</comment>